<evidence type="ECO:0000313" key="2">
    <source>
        <dbReference type="EMBL" id="MCM4084777.1"/>
    </source>
</evidence>
<dbReference type="Pfam" id="PF19054">
    <property type="entry name" value="DUF5753"/>
    <property type="match status" value="1"/>
</dbReference>
<keyword evidence="3" id="KW-1185">Reference proteome</keyword>
<proteinExistence type="predicted"/>
<accession>A0ABT0YFF2</accession>
<sequence>MSDSPNLPPSLDEPVGVVLARWRKERKLSGQALGELVGMSQAKISRLETGVSIPDMLDVRRIAEALELPAAEVSRLVALTDRPSDQLIDWQSAEPDLPHRQHFVRQLEANAKEIRTFQPSVFVGLIQTSEYARAVLTGLQAQQADDHNIAEKALAVSETVAARIQRSQVLYETDRQFFFVMAESVLSNQVCRPADMLAQIARLREVAALPNVNVRIVPESAIWPVAALHGFELMGDRCVMIDLYNTGLLSRGRQTIRYYRRVFDAYESVATSDIEPILDAHQKRYVRLLPGAAA</sequence>
<dbReference type="PROSITE" id="PS50943">
    <property type="entry name" value="HTH_CROC1"/>
    <property type="match status" value="1"/>
</dbReference>
<dbReference type="Proteomes" id="UP001523216">
    <property type="component" value="Unassembled WGS sequence"/>
</dbReference>
<dbReference type="EMBL" id="JAMQOL010000083">
    <property type="protein sequence ID" value="MCM4084777.1"/>
    <property type="molecule type" value="Genomic_DNA"/>
</dbReference>
<dbReference type="InterPro" id="IPR043917">
    <property type="entry name" value="DUF5753"/>
</dbReference>
<dbReference type="InterPro" id="IPR001387">
    <property type="entry name" value="Cro/C1-type_HTH"/>
</dbReference>
<feature type="domain" description="HTH cro/C1-type" evidence="1">
    <location>
        <begin position="19"/>
        <end position="73"/>
    </location>
</feature>
<dbReference type="SMART" id="SM00530">
    <property type="entry name" value="HTH_XRE"/>
    <property type="match status" value="1"/>
</dbReference>
<organism evidence="2 3">
    <name type="scientific">Paractinoplanes hotanensis</name>
    <dbReference type="NCBI Taxonomy" id="2906497"/>
    <lineage>
        <taxon>Bacteria</taxon>
        <taxon>Bacillati</taxon>
        <taxon>Actinomycetota</taxon>
        <taxon>Actinomycetes</taxon>
        <taxon>Micromonosporales</taxon>
        <taxon>Micromonosporaceae</taxon>
        <taxon>Paractinoplanes</taxon>
    </lineage>
</organism>
<dbReference type="InterPro" id="IPR010982">
    <property type="entry name" value="Lambda_DNA-bd_dom_sf"/>
</dbReference>
<evidence type="ECO:0000313" key="3">
    <source>
        <dbReference type="Proteomes" id="UP001523216"/>
    </source>
</evidence>
<evidence type="ECO:0000259" key="1">
    <source>
        <dbReference type="PROSITE" id="PS50943"/>
    </source>
</evidence>
<dbReference type="CDD" id="cd00093">
    <property type="entry name" value="HTH_XRE"/>
    <property type="match status" value="1"/>
</dbReference>
<comment type="caution">
    <text evidence="2">The sequence shown here is derived from an EMBL/GenBank/DDBJ whole genome shotgun (WGS) entry which is preliminary data.</text>
</comment>
<reference evidence="2 3" key="1">
    <citation type="submission" date="2022-06" db="EMBL/GenBank/DDBJ databases">
        <title>Actinoplanes abujensis sp. nov., isolated from Nigerian arid soil.</title>
        <authorList>
            <person name="Ding P."/>
        </authorList>
    </citation>
    <scope>NUCLEOTIDE SEQUENCE [LARGE SCALE GENOMIC DNA]</scope>
    <source>
        <strain evidence="3">TRM88002</strain>
    </source>
</reference>
<dbReference type="Pfam" id="PF13560">
    <property type="entry name" value="HTH_31"/>
    <property type="match status" value="1"/>
</dbReference>
<dbReference type="SUPFAM" id="SSF47413">
    <property type="entry name" value="lambda repressor-like DNA-binding domains"/>
    <property type="match status" value="1"/>
</dbReference>
<name>A0ABT0YFF2_9ACTN</name>
<gene>
    <name evidence="2" type="ORF">LXN57_45340</name>
</gene>
<dbReference type="Gene3D" id="1.10.260.40">
    <property type="entry name" value="lambda repressor-like DNA-binding domains"/>
    <property type="match status" value="1"/>
</dbReference>
<protein>
    <submittedName>
        <fullName evidence="2">Helix-turn-helix transcriptional regulator</fullName>
    </submittedName>
</protein>
<dbReference type="RefSeq" id="WP_251804517.1">
    <property type="nucleotide sequence ID" value="NZ_JAMQOL010000083.1"/>
</dbReference>